<dbReference type="InterPro" id="IPR018247">
    <property type="entry name" value="EF_Hand_1_Ca_BS"/>
</dbReference>
<comment type="caution">
    <text evidence="3">The sequence shown here is derived from an EMBL/GenBank/DDBJ whole genome shotgun (WGS) entry which is preliminary data.</text>
</comment>
<sequence length="359" mass="37111">MMQRALLLIAGLLVMLLGVSPHLAAGDTPPLPAAYYGSVTYDDGNPVQTGTIEAVIDGAICGQTSISNGFYGSPNTGEQKLVVQYPENIPGKIVCFMVNGVEAGQSVEWQSGTSVRLDLVVNKASLPKVPAFSPNGGIFTNSVTVGIDNIASGCDAYYTLDGSDPTLSGTVYKTPFTLTASGTVKAAVYDSSTGLWSSITSAAFTINKAVGGTVRGSVVPQGLSAGKFAGINVILLSGSQQISSTSTLNDGSYQMDNVTEGIYIVMIKSDKYLSSKINGVSVSAGSTVNLSPVNLLVGDANGDDMIGGLDFSALLSAWNKSEGQSGYNPLNDFNGDKSIGGLDFSLLLQNWNKKGATIP</sequence>
<name>A0A9X4JSL6_9FIRM</name>
<dbReference type="EMBL" id="JAKOAV010000001">
    <property type="protein sequence ID" value="MDF9406774.1"/>
    <property type="molecule type" value="Genomic_DNA"/>
</dbReference>
<dbReference type="Pfam" id="PF13290">
    <property type="entry name" value="CHB_HEX_C_1"/>
    <property type="match status" value="1"/>
</dbReference>
<feature type="chain" id="PRO_5040769049" evidence="1">
    <location>
        <begin position="25"/>
        <end position="359"/>
    </location>
</feature>
<dbReference type="GO" id="GO:0000272">
    <property type="term" value="P:polysaccharide catabolic process"/>
    <property type="evidence" value="ECO:0007669"/>
    <property type="project" value="InterPro"/>
</dbReference>
<keyword evidence="4" id="KW-1185">Reference proteome</keyword>
<dbReference type="SUPFAM" id="SSF49452">
    <property type="entry name" value="Starch-binding domain-like"/>
    <property type="match status" value="1"/>
</dbReference>
<organism evidence="3 4">
    <name type="scientific">Pelotomaculum isophthalicicum JI</name>
    <dbReference type="NCBI Taxonomy" id="947010"/>
    <lineage>
        <taxon>Bacteria</taxon>
        <taxon>Bacillati</taxon>
        <taxon>Bacillota</taxon>
        <taxon>Clostridia</taxon>
        <taxon>Eubacteriales</taxon>
        <taxon>Desulfotomaculaceae</taxon>
        <taxon>Pelotomaculum</taxon>
    </lineage>
</organism>
<gene>
    <name evidence="3" type="ORF">L7E55_00110</name>
</gene>
<protein>
    <submittedName>
        <fullName evidence="3">Chitobiase/beta-hexosaminidase C-terminal domain-containing protein</fullName>
    </submittedName>
</protein>
<evidence type="ECO:0000313" key="4">
    <source>
        <dbReference type="Proteomes" id="UP001154312"/>
    </source>
</evidence>
<evidence type="ECO:0000256" key="1">
    <source>
        <dbReference type="SAM" id="SignalP"/>
    </source>
</evidence>
<dbReference type="SUPFAM" id="SSF63446">
    <property type="entry name" value="Type I dockerin domain"/>
    <property type="match status" value="1"/>
</dbReference>
<accession>A0A9X4JSL6</accession>
<dbReference type="InterPro" id="IPR013784">
    <property type="entry name" value="Carb-bd-like_fold"/>
</dbReference>
<dbReference type="Gene3D" id="1.10.1330.10">
    <property type="entry name" value="Dockerin domain"/>
    <property type="match status" value="1"/>
</dbReference>
<evidence type="ECO:0000259" key="2">
    <source>
        <dbReference type="Pfam" id="PF13290"/>
    </source>
</evidence>
<proteinExistence type="predicted"/>
<dbReference type="Proteomes" id="UP001154312">
    <property type="component" value="Unassembled WGS sequence"/>
</dbReference>
<dbReference type="Gene3D" id="2.60.40.1120">
    <property type="entry name" value="Carboxypeptidase-like, regulatory domain"/>
    <property type="match status" value="1"/>
</dbReference>
<reference evidence="3" key="1">
    <citation type="submission" date="2022-02" db="EMBL/GenBank/DDBJ databases">
        <authorList>
            <person name="Leng L."/>
        </authorList>
    </citation>
    <scope>NUCLEOTIDE SEQUENCE</scope>
    <source>
        <strain evidence="3">JI</strain>
    </source>
</reference>
<dbReference type="InterPro" id="IPR036439">
    <property type="entry name" value="Dockerin_dom_sf"/>
</dbReference>
<feature type="signal peptide" evidence="1">
    <location>
        <begin position="1"/>
        <end position="24"/>
    </location>
</feature>
<feature type="domain" description="GH29D-like beta-sandwich" evidence="2">
    <location>
        <begin position="134"/>
        <end position="192"/>
    </location>
</feature>
<dbReference type="RefSeq" id="WP_277441919.1">
    <property type="nucleotide sequence ID" value="NZ_JAKOAV010000001.1"/>
</dbReference>
<dbReference type="InterPro" id="IPR059177">
    <property type="entry name" value="GH29D-like_dom"/>
</dbReference>
<evidence type="ECO:0000313" key="3">
    <source>
        <dbReference type="EMBL" id="MDF9406774.1"/>
    </source>
</evidence>
<keyword evidence="1" id="KW-0732">Signal</keyword>
<dbReference type="GO" id="GO:0030246">
    <property type="term" value="F:carbohydrate binding"/>
    <property type="evidence" value="ECO:0007669"/>
    <property type="project" value="InterPro"/>
</dbReference>
<dbReference type="PROSITE" id="PS00018">
    <property type="entry name" value="EF_HAND_1"/>
    <property type="match status" value="2"/>
</dbReference>
<dbReference type="AlphaFoldDB" id="A0A9X4JSL6"/>